<dbReference type="EMBL" id="CP077713">
    <property type="protein sequence ID" value="QXJ36586.1"/>
    <property type="molecule type" value="Genomic_DNA"/>
</dbReference>
<protein>
    <submittedName>
        <fullName evidence="1">Uncharacterized protein</fullName>
    </submittedName>
</protein>
<organism evidence="1 2">
    <name type="scientific">Saccharolobus shibatae</name>
    <dbReference type="NCBI Taxonomy" id="2286"/>
    <lineage>
        <taxon>Archaea</taxon>
        <taxon>Thermoproteota</taxon>
        <taxon>Thermoprotei</taxon>
        <taxon>Sulfolobales</taxon>
        <taxon>Sulfolobaceae</taxon>
        <taxon>Saccharolobus</taxon>
    </lineage>
</organism>
<accession>A0A8F5H0W8</accession>
<dbReference type="AlphaFoldDB" id="A0A8F5H0W8"/>
<name>A0A8F5H0W8_9CREN</name>
<keyword evidence="2" id="KW-1185">Reference proteome</keyword>
<dbReference type="GeneID" id="65558491"/>
<dbReference type="Proteomes" id="UP000694036">
    <property type="component" value="Chromosome"/>
</dbReference>
<dbReference type="RefSeq" id="WP_218258930.1">
    <property type="nucleotide sequence ID" value="NZ_CP077713.1"/>
</dbReference>
<sequence>MHKHEISNEETLEVLETVYDIYSACNIAKNYSDTIEVSASEFLGTHSGSIREVLLCTSKKFLGGYLTFPYVRRWKNNGETLLIKDVFCPNDFCVNEWKEYPEISEYTEKRLIETPVLEIADVPESKNIIVNEQTKETLLFLKSKLGLQTIDEAILVVLEKTRAMRFVITLTRLFYDNITVEELKEIFKTFGSFFFIFAYQRDDSYIRIVHEFFPYNYNMEFTKFVR</sequence>
<proteinExistence type="predicted"/>
<evidence type="ECO:0000313" key="1">
    <source>
        <dbReference type="EMBL" id="QXJ36586.1"/>
    </source>
</evidence>
<reference evidence="1 2" key="1">
    <citation type="journal article" date="2021" name="Environ. Microbiol.">
        <title>New insights into the diversity and evolution of the archaeal mobilome from three complete genomes of Saccharolobus shibatae.</title>
        <authorList>
            <person name="Medvedeva S."/>
            <person name="Brandt D."/>
            <person name="Cvirkaite-Krupovic V."/>
            <person name="Liu Y."/>
            <person name="Severinov K."/>
            <person name="Ishino S."/>
            <person name="Ishino Y."/>
            <person name="Prangishvili D."/>
            <person name="Kalinowski J."/>
            <person name="Krupovic M."/>
        </authorList>
    </citation>
    <scope>NUCLEOTIDE SEQUENCE [LARGE SCALE GENOMIC DNA]</scope>
    <source>
        <strain evidence="1 2">S38A</strain>
    </source>
</reference>
<gene>
    <name evidence="1" type="ORF">J5U22_03163</name>
</gene>
<evidence type="ECO:0000313" key="2">
    <source>
        <dbReference type="Proteomes" id="UP000694036"/>
    </source>
</evidence>